<proteinExistence type="predicted"/>
<dbReference type="EMBL" id="CAXKWB010030294">
    <property type="protein sequence ID" value="CAL4137295.1"/>
    <property type="molecule type" value="Genomic_DNA"/>
</dbReference>
<comment type="caution">
    <text evidence="2">The sequence shown here is derived from an EMBL/GenBank/DDBJ whole genome shotgun (WGS) entry which is preliminary data.</text>
</comment>
<evidence type="ECO:0000313" key="3">
    <source>
        <dbReference type="Proteomes" id="UP001497623"/>
    </source>
</evidence>
<name>A0AAV2RS89_MEGNR</name>
<feature type="non-terminal residue" evidence="2">
    <location>
        <position position="178"/>
    </location>
</feature>
<keyword evidence="3" id="KW-1185">Reference proteome</keyword>
<sequence length="178" mass="20132">MGNHIWFICTAAALLTAAVSQSSMVASASTPLPSFVAKEMLQKDGGTTVPHHVFQLLTEIMKQHLQDCHIMVFAQDSLSTMVGQMQESQIPAVAINSSELTDDARREYLEGFLKNREGTFPCRARVIDVTQNGLKALSFLDDLMLWRWPETYIFLYGELEGDLRSDLMRYFTHKSIRN</sequence>
<gene>
    <name evidence="2" type="ORF">MNOR_LOCUS28032</name>
</gene>
<dbReference type="Proteomes" id="UP001497623">
    <property type="component" value="Unassembled WGS sequence"/>
</dbReference>
<organism evidence="2 3">
    <name type="scientific">Meganyctiphanes norvegica</name>
    <name type="common">Northern krill</name>
    <name type="synonym">Thysanopoda norvegica</name>
    <dbReference type="NCBI Taxonomy" id="48144"/>
    <lineage>
        <taxon>Eukaryota</taxon>
        <taxon>Metazoa</taxon>
        <taxon>Ecdysozoa</taxon>
        <taxon>Arthropoda</taxon>
        <taxon>Crustacea</taxon>
        <taxon>Multicrustacea</taxon>
        <taxon>Malacostraca</taxon>
        <taxon>Eumalacostraca</taxon>
        <taxon>Eucarida</taxon>
        <taxon>Euphausiacea</taxon>
        <taxon>Euphausiidae</taxon>
        <taxon>Meganyctiphanes</taxon>
    </lineage>
</organism>
<evidence type="ECO:0000313" key="2">
    <source>
        <dbReference type="EMBL" id="CAL4137295.1"/>
    </source>
</evidence>
<reference evidence="2 3" key="1">
    <citation type="submission" date="2024-05" db="EMBL/GenBank/DDBJ databases">
        <authorList>
            <person name="Wallberg A."/>
        </authorList>
    </citation>
    <scope>NUCLEOTIDE SEQUENCE [LARGE SCALE GENOMIC DNA]</scope>
</reference>
<evidence type="ECO:0000256" key="1">
    <source>
        <dbReference type="SAM" id="SignalP"/>
    </source>
</evidence>
<accession>A0AAV2RS89</accession>
<keyword evidence="1" id="KW-0732">Signal</keyword>
<feature type="signal peptide" evidence="1">
    <location>
        <begin position="1"/>
        <end position="21"/>
    </location>
</feature>
<feature type="chain" id="PRO_5043696581" evidence="1">
    <location>
        <begin position="22"/>
        <end position="178"/>
    </location>
</feature>
<protein>
    <submittedName>
        <fullName evidence="2">Uncharacterized protein</fullName>
    </submittedName>
</protein>
<dbReference type="AlphaFoldDB" id="A0AAV2RS89"/>